<dbReference type="EMBL" id="SRQM01000139">
    <property type="protein sequence ID" value="KAG6117445.1"/>
    <property type="molecule type" value="Genomic_DNA"/>
</dbReference>
<accession>A0A9P7TYC4</accession>
<gene>
    <name evidence="2" type="ORF">E4U13_001073</name>
</gene>
<keyword evidence="3" id="KW-1185">Reference proteome</keyword>
<feature type="region of interest" description="Disordered" evidence="1">
    <location>
        <begin position="37"/>
        <end position="63"/>
    </location>
</feature>
<evidence type="ECO:0000313" key="3">
    <source>
        <dbReference type="Proteomes" id="UP000732380"/>
    </source>
</evidence>
<dbReference type="Gene3D" id="2.60.120.620">
    <property type="entry name" value="q2cbj1_9rhob like domain"/>
    <property type="match status" value="1"/>
</dbReference>
<dbReference type="AlphaFoldDB" id="A0A9P7TYC4"/>
<name>A0A9P7TYC4_9HYPO</name>
<reference evidence="2 3" key="1">
    <citation type="journal article" date="2020" name="bioRxiv">
        <title>Whole genome comparisons of ergot fungi reveals the divergence and evolution of species within the genus Claviceps are the result of varying mechanisms driving genome evolution and host range expansion.</title>
        <authorList>
            <person name="Wyka S.A."/>
            <person name="Mondo S.J."/>
            <person name="Liu M."/>
            <person name="Dettman J."/>
            <person name="Nalam V."/>
            <person name="Broders K.D."/>
        </authorList>
    </citation>
    <scope>NUCLEOTIDE SEQUENCE [LARGE SCALE GENOMIC DNA]</scope>
    <source>
        <strain evidence="2 3">LM576</strain>
    </source>
</reference>
<proteinExistence type="predicted"/>
<evidence type="ECO:0000256" key="1">
    <source>
        <dbReference type="SAM" id="MobiDB-lite"/>
    </source>
</evidence>
<protein>
    <submittedName>
        <fullName evidence="2">Uncharacterized protein</fullName>
    </submittedName>
</protein>
<evidence type="ECO:0000313" key="2">
    <source>
        <dbReference type="EMBL" id="KAG6117445.1"/>
    </source>
</evidence>
<organism evidence="2 3">
    <name type="scientific">Claviceps humidiphila</name>
    <dbReference type="NCBI Taxonomy" id="1294629"/>
    <lineage>
        <taxon>Eukaryota</taxon>
        <taxon>Fungi</taxon>
        <taxon>Dikarya</taxon>
        <taxon>Ascomycota</taxon>
        <taxon>Pezizomycotina</taxon>
        <taxon>Sordariomycetes</taxon>
        <taxon>Hypocreomycetidae</taxon>
        <taxon>Hypocreales</taxon>
        <taxon>Clavicipitaceae</taxon>
        <taxon>Claviceps</taxon>
    </lineage>
</organism>
<sequence length="63" mass="7344">MTPYILNHELLHEICRLAFQDSGDYCLNYGSVHQKWPGTSEQNWRRDQPKYPLVKEGPDAPEA</sequence>
<comment type="caution">
    <text evidence="2">The sequence shown here is derived from an EMBL/GenBank/DDBJ whole genome shotgun (WGS) entry which is preliminary data.</text>
</comment>
<dbReference type="Proteomes" id="UP000732380">
    <property type="component" value="Unassembled WGS sequence"/>
</dbReference>